<feature type="compositionally biased region" description="Gly residues" evidence="1">
    <location>
        <begin position="561"/>
        <end position="577"/>
    </location>
</feature>
<reference evidence="2" key="1">
    <citation type="submission" date="2023-10" db="EMBL/GenBank/DDBJ databases">
        <authorList>
            <person name="Chen Y."/>
            <person name="Shah S."/>
            <person name="Dougan E. K."/>
            <person name="Thang M."/>
            <person name="Chan C."/>
        </authorList>
    </citation>
    <scope>NUCLEOTIDE SEQUENCE [LARGE SCALE GENOMIC DNA]</scope>
</reference>
<feature type="compositionally biased region" description="Low complexity" evidence="1">
    <location>
        <begin position="536"/>
        <end position="553"/>
    </location>
</feature>
<evidence type="ECO:0000313" key="3">
    <source>
        <dbReference type="Proteomes" id="UP001189429"/>
    </source>
</evidence>
<keyword evidence="3" id="KW-1185">Reference proteome</keyword>
<feature type="compositionally biased region" description="Low complexity" evidence="1">
    <location>
        <begin position="13"/>
        <end position="29"/>
    </location>
</feature>
<evidence type="ECO:0000256" key="1">
    <source>
        <dbReference type="SAM" id="MobiDB-lite"/>
    </source>
</evidence>
<sequence>MDCGSQDGERRPPGGAAARQQQEQRAQQPSSGVDASVAQTAFGLPVPDDLGLEHLRAPVASNGGKVAEGEVGARAPAKRQLESFKLLCSKKMRAGSSAGSKGGIGINGGAHAGSRFYVSSDVGDDVEQLCADPGIDLDDFFGLRWQTLVLVHVDGWNRATGWHWQKNGPCSVACWNLMHQVRGDRHDLGGQLLEHLEAAEVKFKGEVLAADVTSHATGSVAGAAILARTAIMMAPDLLEREVVPGLEVLVALAFQFLFGHVGRETIAVRKSDPKAFDLARPSQLSRGDIALGYQPRIMYMHRLPRRLKGPGTYSEPLQADQGALAGCPHAVCIHEVLVWWALLRLREVHGDLVPRALVDDLSVQYVGYDANGVKALQLTVGLFQEEPRILGSCFNGEESDIVVGAQSTKRLAKGSKFWSLGWTRNLVRYIWCECPALMQPDESALLIGAEAVALKFHQAIVDSVAWVAAGVVRWKRWTDTPPPPDAYKDPPLPRLTLRGHSLVQNDATGEAAAGAPAGRAACRGAAAGGSGERGAEGAAAPGEGEAAAGVGPRASEDRGGGEGAGAGGPERGAGGAEAPGEAAADAVRGEGGGGVGGCSLLTFERPAVRLMAKLTAADEMGVMAMRAGLRLAHRRFSSKPVPLGMDSPQVQSLKSSFNSLAQSVKSFSPGVYFEEKYFWSKANVGPFFLLLFFTPMLYRSFKDPPTSIGPAS</sequence>
<dbReference type="Proteomes" id="UP001189429">
    <property type="component" value="Unassembled WGS sequence"/>
</dbReference>
<accession>A0ABN9THT6</accession>
<organism evidence="2 3">
    <name type="scientific">Prorocentrum cordatum</name>
    <dbReference type="NCBI Taxonomy" id="2364126"/>
    <lineage>
        <taxon>Eukaryota</taxon>
        <taxon>Sar</taxon>
        <taxon>Alveolata</taxon>
        <taxon>Dinophyceae</taxon>
        <taxon>Prorocentrales</taxon>
        <taxon>Prorocentraceae</taxon>
        <taxon>Prorocentrum</taxon>
    </lineage>
</organism>
<evidence type="ECO:0008006" key="4">
    <source>
        <dbReference type="Google" id="ProtNLM"/>
    </source>
</evidence>
<protein>
    <recommendedName>
        <fullName evidence="4">ER membrane protein complex subunit 4</fullName>
    </recommendedName>
</protein>
<feature type="region of interest" description="Disordered" evidence="1">
    <location>
        <begin position="1"/>
        <end position="38"/>
    </location>
</feature>
<dbReference type="EMBL" id="CAUYUJ010014739">
    <property type="protein sequence ID" value="CAK0845457.1"/>
    <property type="molecule type" value="Genomic_DNA"/>
</dbReference>
<name>A0ABN9THT6_9DINO</name>
<feature type="region of interest" description="Disordered" evidence="1">
    <location>
        <begin position="522"/>
        <end position="588"/>
    </location>
</feature>
<gene>
    <name evidence="2" type="ORF">PCOR1329_LOCUS39247</name>
</gene>
<comment type="caution">
    <text evidence="2">The sequence shown here is derived from an EMBL/GenBank/DDBJ whole genome shotgun (WGS) entry which is preliminary data.</text>
</comment>
<proteinExistence type="predicted"/>
<evidence type="ECO:0000313" key="2">
    <source>
        <dbReference type="EMBL" id="CAK0845457.1"/>
    </source>
</evidence>